<evidence type="ECO:0000313" key="6">
    <source>
        <dbReference type="Proteomes" id="UP001515480"/>
    </source>
</evidence>
<evidence type="ECO:0008006" key="7">
    <source>
        <dbReference type="Google" id="ProtNLM"/>
    </source>
</evidence>
<dbReference type="Proteomes" id="UP001515480">
    <property type="component" value="Unassembled WGS sequence"/>
</dbReference>
<keyword evidence="2" id="KW-0808">Transferase</keyword>
<dbReference type="EMBL" id="JBGBPQ010000005">
    <property type="protein sequence ID" value="KAL1524355.1"/>
    <property type="molecule type" value="Genomic_DNA"/>
</dbReference>
<dbReference type="InterPro" id="IPR016181">
    <property type="entry name" value="Acyl_CoA_acyltransferase"/>
</dbReference>
<dbReference type="InterPro" id="IPR004616">
    <property type="entry name" value="Leu/Phe-tRNA_Trfase"/>
</dbReference>
<evidence type="ECO:0000256" key="3">
    <source>
        <dbReference type="ARBA" id="ARBA00023315"/>
    </source>
</evidence>
<proteinExistence type="predicted"/>
<dbReference type="PANTHER" id="PTHR30098:SF2">
    <property type="entry name" value="LEUCYL_PHENYLALANYL-TRNA--PROTEIN TRANSFERASE"/>
    <property type="match status" value="1"/>
</dbReference>
<evidence type="ECO:0000256" key="2">
    <source>
        <dbReference type="ARBA" id="ARBA00022679"/>
    </source>
</evidence>
<protein>
    <recommendedName>
        <fullName evidence="7">BioF2-like acetyltransferase domain-containing protein</fullName>
    </recommendedName>
</protein>
<gene>
    <name evidence="5" type="ORF">AB1Y20_019252</name>
</gene>
<dbReference type="SUPFAM" id="SSF55729">
    <property type="entry name" value="Acyl-CoA N-acyltransferases (Nat)"/>
    <property type="match status" value="1"/>
</dbReference>
<sequence>MPFASLSEEDQQAVRAAQKARKAARQQARKAKQPSSHAADSGTLPSAEGAAFPRSISREDYLNACAGGLFRHPRFPPTEDCLAVLLRMLNGTDEQELELGPSMSAWVAAHIIVPSQAILLNSCNYFQFSGSPAALWDPSFLARLAYEGFFTITASTGPRGEEMIEPLPELQPYYGVLFWKDFEQSKHVKQALSKLVRHPGKNAFCLVHNADPQRTWRMVDEYHEQRHGGNWLTERYFKAMERASENSAINFSMHCIELFEVTEQGVHGDEPLAGEIGFSVGKVYTSLSGFTAVRSRDGIGTAQLVLLGRWLNRKGFAFWSLGHCYSPEMDYKRQLGQRVYPRRAFLALLHQHRGPFHLSGDGLAEHGALRHAEVCDMGALLGDHDP</sequence>
<dbReference type="PANTHER" id="PTHR30098">
    <property type="entry name" value="LEUCYL/PHENYLALANYL-TRNA--PROTEIN TRANSFERASE"/>
    <property type="match status" value="1"/>
</dbReference>
<organism evidence="5 6">
    <name type="scientific">Prymnesium parvum</name>
    <name type="common">Toxic golden alga</name>
    <dbReference type="NCBI Taxonomy" id="97485"/>
    <lineage>
        <taxon>Eukaryota</taxon>
        <taxon>Haptista</taxon>
        <taxon>Haptophyta</taxon>
        <taxon>Prymnesiophyceae</taxon>
        <taxon>Prymnesiales</taxon>
        <taxon>Prymnesiaceae</taxon>
        <taxon>Prymnesium</taxon>
    </lineage>
</organism>
<comment type="caution">
    <text evidence="5">The sequence shown here is derived from an EMBL/GenBank/DDBJ whole genome shotgun (WGS) entry which is preliminary data.</text>
</comment>
<dbReference type="GO" id="GO:0005737">
    <property type="term" value="C:cytoplasm"/>
    <property type="evidence" value="ECO:0007669"/>
    <property type="project" value="TreeGrafter"/>
</dbReference>
<dbReference type="InterPro" id="IPR042203">
    <property type="entry name" value="Leu/Phe-tRNA_Trfase_C"/>
</dbReference>
<keyword evidence="3" id="KW-0012">Acyltransferase</keyword>
<keyword evidence="6" id="KW-1185">Reference proteome</keyword>
<dbReference type="GO" id="GO:0008914">
    <property type="term" value="F:leucyl-tRNA--protein transferase activity"/>
    <property type="evidence" value="ECO:0007669"/>
    <property type="project" value="InterPro"/>
</dbReference>
<evidence type="ECO:0000313" key="5">
    <source>
        <dbReference type="EMBL" id="KAL1524355.1"/>
    </source>
</evidence>
<name>A0AB34JR69_PRYPA</name>
<dbReference type="Gene3D" id="3.40.630.70">
    <property type="entry name" value="Leucyl/phenylalanyl-tRNA-protein transferase, C-terminal domain"/>
    <property type="match status" value="1"/>
</dbReference>
<dbReference type="AlphaFoldDB" id="A0AB34JR69"/>
<keyword evidence="1" id="KW-0963">Cytoplasm</keyword>
<evidence type="ECO:0000256" key="1">
    <source>
        <dbReference type="ARBA" id="ARBA00022490"/>
    </source>
</evidence>
<reference evidence="5 6" key="1">
    <citation type="journal article" date="2024" name="Science">
        <title>Giant polyketide synthase enzymes in the biosynthesis of giant marine polyether toxins.</title>
        <authorList>
            <person name="Fallon T.R."/>
            <person name="Shende V.V."/>
            <person name="Wierzbicki I.H."/>
            <person name="Pendleton A.L."/>
            <person name="Watervoot N.F."/>
            <person name="Auber R.P."/>
            <person name="Gonzalez D.J."/>
            <person name="Wisecaver J.H."/>
            <person name="Moore B.S."/>
        </authorList>
    </citation>
    <scope>NUCLEOTIDE SEQUENCE [LARGE SCALE GENOMIC DNA]</scope>
    <source>
        <strain evidence="5 6">12B1</strain>
    </source>
</reference>
<feature type="region of interest" description="Disordered" evidence="4">
    <location>
        <begin position="1"/>
        <end position="49"/>
    </location>
</feature>
<dbReference type="GO" id="GO:0030163">
    <property type="term" value="P:protein catabolic process"/>
    <property type="evidence" value="ECO:0007669"/>
    <property type="project" value="InterPro"/>
</dbReference>
<accession>A0AB34JR69</accession>
<feature type="compositionally biased region" description="Basic residues" evidence="4">
    <location>
        <begin position="18"/>
        <end position="32"/>
    </location>
</feature>
<evidence type="ECO:0000256" key="4">
    <source>
        <dbReference type="SAM" id="MobiDB-lite"/>
    </source>
</evidence>